<dbReference type="RefSeq" id="WP_196589804.1">
    <property type="nucleotide sequence ID" value="NZ_SMAA01000005.1"/>
</dbReference>
<evidence type="ECO:0000256" key="5">
    <source>
        <dbReference type="ARBA" id="ARBA00023098"/>
    </source>
</evidence>
<feature type="domain" description="Lipoyl-binding" evidence="9">
    <location>
        <begin position="66"/>
        <end position="142"/>
    </location>
</feature>
<dbReference type="InterPro" id="IPR000089">
    <property type="entry name" value="Biotin_lipoyl"/>
</dbReference>
<accession>A0A4R3KAU5</accession>
<comment type="function">
    <text evidence="8">This protein is a component of the acetyl coenzyme A carboxylase complex; first, biotin carboxylase catalyzes the carboxylation of the carrier protein and then the transcarboxylase transfers the carboxyl group to form malonyl-CoA.</text>
</comment>
<dbReference type="Pfam" id="PF00364">
    <property type="entry name" value="Biotin_lipoyl"/>
    <property type="match status" value="1"/>
</dbReference>
<comment type="pathway">
    <text evidence="1 8">Lipid metabolism; fatty acid biosynthesis.</text>
</comment>
<keyword evidence="3 8" id="KW-0444">Lipid biosynthesis</keyword>
<dbReference type="GO" id="GO:0003989">
    <property type="term" value="F:acetyl-CoA carboxylase activity"/>
    <property type="evidence" value="ECO:0007669"/>
    <property type="project" value="InterPro"/>
</dbReference>
<evidence type="ECO:0000313" key="10">
    <source>
        <dbReference type="EMBL" id="TCS80105.1"/>
    </source>
</evidence>
<reference evidence="10 11" key="1">
    <citation type="submission" date="2019-03" db="EMBL/GenBank/DDBJ databases">
        <title>Genomic Encyclopedia of Type Strains, Phase IV (KMG-IV): sequencing the most valuable type-strain genomes for metagenomic binning, comparative biology and taxonomic classification.</title>
        <authorList>
            <person name="Goeker M."/>
        </authorList>
    </citation>
    <scope>NUCLEOTIDE SEQUENCE [LARGE SCALE GENOMIC DNA]</scope>
    <source>
        <strain evidence="10 11">DSM 20467</strain>
    </source>
</reference>
<evidence type="ECO:0000256" key="6">
    <source>
        <dbReference type="ARBA" id="ARBA00023160"/>
    </source>
</evidence>
<keyword evidence="11" id="KW-1185">Reference proteome</keyword>
<dbReference type="UniPathway" id="UPA00094"/>
<keyword evidence="7 8" id="KW-0092">Biotin</keyword>
<evidence type="ECO:0000256" key="2">
    <source>
        <dbReference type="ARBA" id="ARBA00017562"/>
    </source>
</evidence>
<dbReference type="InterPro" id="IPR001882">
    <property type="entry name" value="Biotin_BS"/>
</dbReference>
<keyword evidence="4 8" id="KW-0276">Fatty acid metabolism</keyword>
<evidence type="ECO:0000259" key="9">
    <source>
        <dbReference type="PROSITE" id="PS50968"/>
    </source>
</evidence>
<dbReference type="InterPro" id="IPR050709">
    <property type="entry name" value="Biotin_Carboxyl_Carrier/Decarb"/>
</dbReference>
<dbReference type="CDD" id="cd06850">
    <property type="entry name" value="biotinyl_domain"/>
    <property type="match status" value="1"/>
</dbReference>
<dbReference type="PRINTS" id="PR01071">
    <property type="entry name" value="ACOABIOTINCC"/>
</dbReference>
<evidence type="ECO:0000256" key="7">
    <source>
        <dbReference type="ARBA" id="ARBA00023267"/>
    </source>
</evidence>
<dbReference type="PANTHER" id="PTHR45266">
    <property type="entry name" value="OXALOACETATE DECARBOXYLASE ALPHA CHAIN"/>
    <property type="match status" value="1"/>
</dbReference>
<dbReference type="SUPFAM" id="SSF51230">
    <property type="entry name" value="Single hybrid motif"/>
    <property type="match status" value="1"/>
</dbReference>
<keyword evidence="5 8" id="KW-0443">Lipid metabolism</keyword>
<protein>
    <recommendedName>
        <fullName evidence="2 8">Biotin carboxyl carrier protein of acetyl-CoA carboxylase</fullName>
    </recommendedName>
</protein>
<dbReference type="EMBL" id="SMAA01000005">
    <property type="protein sequence ID" value="TCS80105.1"/>
    <property type="molecule type" value="Genomic_DNA"/>
</dbReference>
<dbReference type="GO" id="GO:0006633">
    <property type="term" value="P:fatty acid biosynthetic process"/>
    <property type="evidence" value="ECO:0007669"/>
    <property type="project" value="UniProtKB-UniPathway"/>
</dbReference>
<dbReference type="InterPro" id="IPR001249">
    <property type="entry name" value="AcCoA_biotinCC"/>
</dbReference>
<dbReference type="PROSITE" id="PS50968">
    <property type="entry name" value="BIOTINYL_LIPOYL"/>
    <property type="match status" value="1"/>
</dbReference>
<dbReference type="PROSITE" id="PS00188">
    <property type="entry name" value="BIOTIN"/>
    <property type="match status" value="1"/>
</dbReference>
<evidence type="ECO:0000256" key="4">
    <source>
        <dbReference type="ARBA" id="ARBA00022832"/>
    </source>
</evidence>
<evidence type="ECO:0000256" key="8">
    <source>
        <dbReference type="RuleBase" id="RU364072"/>
    </source>
</evidence>
<dbReference type="Gene3D" id="2.40.50.100">
    <property type="match status" value="1"/>
</dbReference>
<evidence type="ECO:0000313" key="11">
    <source>
        <dbReference type="Proteomes" id="UP000295188"/>
    </source>
</evidence>
<name>A0A4R3KAU5_9FIRM</name>
<sequence>MLELDEIKDLMQALEHSSLSRIKLKFSDGTILLEKNGSPTAAALPTTPKCEQPVPRTLLNTGSEKIEEITAPMVGTFYSSPEPNMPSFVQLGTKVHHNTVVCVLEAMKLFSEIEAQTEGEIVEILVKDGDFVEYGQPLFKIKTY</sequence>
<dbReference type="AlphaFoldDB" id="A0A4R3KAU5"/>
<keyword evidence="6 8" id="KW-0275">Fatty acid biosynthesis</keyword>
<dbReference type="PANTHER" id="PTHR45266:SF3">
    <property type="entry name" value="OXALOACETATE DECARBOXYLASE ALPHA CHAIN"/>
    <property type="match status" value="1"/>
</dbReference>
<dbReference type="GO" id="GO:0009317">
    <property type="term" value="C:acetyl-CoA carboxylase complex"/>
    <property type="evidence" value="ECO:0007669"/>
    <property type="project" value="InterPro"/>
</dbReference>
<proteinExistence type="predicted"/>
<organism evidence="10 11">
    <name type="scientific">Pectinatus cerevisiiphilus</name>
    <dbReference type="NCBI Taxonomy" id="86956"/>
    <lineage>
        <taxon>Bacteria</taxon>
        <taxon>Bacillati</taxon>
        <taxon>Bacillota</taxon>
        <taxon>Negativicutes</taxon>
        <taxon>Selenomonadales</taxon>
        <taxon>Selenomonadaceae</taxon>
        <taxon>Pectinatus</taxon>
    </lineage>
</organism>
<evidence type="ECO:0000256" key="1">
    <source>
        <dbReference type="ARBA" id="ARBA00005194"/>
    </source>
</evidence>
<dbReference type="InterPro" id="IPR011053">
    <property type="entry name" value="Single_hybrid_motif"/>
</dbReference>
<gene>
    <name evidence="10" type="ORF">EDC37_105177</name>
</gene>
<evidence type="ECO:0000256" key="3">
    <source>
        <dbReference type="ARBA" id="ARBA00022516"/>
    </source>
</evidence>
<dbReference type="NCBIfam" id="TIGR00531">
    <property type="entry name" value="BCCP"/>
    <property type="match status" value="1"/>
</dbReference>
<dbReference type="Proteomes" id="UP000295188">
    <property type="component" value="Unassembled WGS sequence"/>
</dbReference>
<comment type="caution">
    <text evidence="10">The sequence shown here is derived from an EMBL/GenBank/DDBJ whole genome shotgun (WGS) entry which is preliminary data.</text>
</comment>